<evidence type="ECO:0000313" key="4">
    <source>
        <dbReference type="EMBL" id="SCZ77017.1"/>
    </source>
</evidence>
<evidence type="ECO:0000256" key="2">
    <source>
        <dbReference type="SAM" id="Coils"/>
    </source>
</evidence>
<evidence type="ECO:0000313" key="5">
    <source>
        <dbReference type="Proteomes" id="UP000199208"/>
    </source>
</evidence>
<reference evidence="4 5" key="1">
    <citation type="submission" date="2016-10" db="EMBL/GenBank/DDBJ databases">
        <authorList>
            <person name="de Groot N.N."/>
        </authorList>
    </citation>
    <scope>NUCLEOTIDE SEQUENCE [LARGE SCALE GENOMIC DNA]</scope>
    <source>
        <strain evidence="4 5">DSM 2784</strain>
    </source>
</reference>
<comment type="similarity">
    <text evidence="1">Belongs to the UPF0749 family.</text>
</comment>
<dbReference type="PANTHER" id="PTHR37313">
    <property type="entry name" value="UPF0749 PROTEIN RV1825"/>
    <property type="match status" value="1"/>
</dbReference>
<dbReference type="Pfam" id="PF05949">
    <property type="entry name" value="DUF881"/>
    <property type="match status" value="1"/>
</dbReference>
<name>A0A1G5RSM6_9FIRM</name>
<feature type="coiled-coil region" evidence="2">
    <location>
        <begin position="49"/>
        <end position="76"/>
    </location>
</feature>
<evidence type="ECO:0000256" key="1">
    <source>
        <dbReference type="ARBA" id="ARBA00009108"/>
    </source>
</evidence>
<dbReference type="InterPro" id="IPR010273">
    <property type="entry name" value="DUF881"/>
</dbReference>
<accession>A0A1G5RSM6</accession>
<sequence length="239" mass="26617">MKIKKDQWMIGLICIVLGIFVAIQFKAVQKNVLQGLSPIQKSTQLVTELTKIKNERDLLQSEVETLAARLKEIEESESKGSVLIKNLNEDLNRYKALSGLVDVAGQGIEILIDNPQASIDSTYESNLVYDYELILSMVNELNAAGAEAISINDQRVLSTTEIRAAGNDINVNKIPQNLPLIIRAIGNSITLDNAITNRMGIVSELRDRKYVVEVKRMEKVTISKYAGVVEFRYANIVQP</sequence>
<dbReference type="PANTHER" id="PTHR37313:SF2">
    <property type="entry name" value="UPF0749 PROTEIN YLXX"/>
    <property type="match status" value="1"/>
</dbReference>
<keyword evidence="2" id="KW-0175">Coiled coil</keyword>
<dbReference type="EMBL" id="FMWL01000002">
    <property type="protein sequence ID" value="SCZ77017.1"/>
    <property type="molecule type" value="Genomic_DNA"/>
</dbReference>
<dbReference type="Gene3D" id="3.30.70.1880">
    <property type="entry name" value="Protein of unknown function DUF881"/>
    <property type="match status" value="1"/>
</dbReference>
<protein>
    <submittedName>
        <fullName evidence="4">Uncharacterized conserved protein YlxW, UPF0749 family</fullName>
    </submittedName>
</protein>
<keyword evidence="3" id="KW-1133">Transmembrane helix</keyword>
<keyword evidence="3" id="KW-0812">Transmembrane</keyword>
<evidence type="ECO:0000256" key="3">
    <source>
        <dbReference type="SAM" id="Phobius"/>
    </source>
</evidence>
<dbReference type="RefSeq" id="WP_170829242.1">
    <property type="nucleotide sequence ID" value="NZ_FMWL01000002.1"/>
</dbReference>
<gene>
    <name evidence="4" type="ORF">SAMN03080599_00522</name>
</gene>
<keyword evidence="5" id="KW-1185">Reference proteome</keyword>
<feature type="transmembrane region" description="Helical" evidence="3">
    <location>
        <begin position="7"/>
        <end position="25"/>
    </location>
</feature>
<dbReference type="Proteomes" id="UP000199208">
    <property type="component" value="Unassembled WGS sequence"/>
</dbReference>
<organism evidence="4 5">
    <name type="scientific">Acidaminobacter hydrogenoformans DSM 2784</name>
    <dbReference type="NCBI Taxonomy" id="1120920"/>
    <lineage>
        <taxon>Bacteria</taxon>
        <taxon>Bacillati</taxon>
        <taxon>Bacillota</taxon>
        <taxon>Clostridia</taxon>
        <taxon>Peptostreptococcales</taxon>
        <taxon>Acidaminobacteraceae</taxon>
        <taxon>Acidaminobacter</taxon>
    </lineage>
</organism>
<proteinExistence type="inferred from homology"/>
<keyword evidence="3" id="KW-0472">Membrane</keyword>
<dbReference type="STRING" id="1120920.SAMN03080599_00522"/>
<dbReference type="AlphaFoldDB" id="A0A1G5RSM6"/>